<dbReference type="RefSeq" id="WP_021821065.1">
    <property type="nucleotide sequence ID" value="NZ_AVBC01000055.1"/>
</dbReference>
<gene>
    <name evidence="1" type="ORF">BJB45_07530</name>
</gene>
<dbReference type="KEGG" id="hhu:AR456_08825"/>
<dbReference type="InterPro" id="IPR044855">
    <property type="entry name" value="CoA-Trfase_III_dom3_sf"/>
</dbReference>
<dbReference type="PANTHER" id="PTHR48228">
    <property type="entry name" value="SUCCINYL-COA--D-CITRAMALATE COA-TRANSFERASE"/>
    <property type="match status" value="1"/>
</dbReference>
<dbReference type="InterPro" id="IPR050509">
    <property type="entry name" value="CoA-transferase_III"/>
</dbReference>
<protein>
    <recommendedName>
        <fullName evidence="3">Carnitine dehydratase</fullName>
    </recommendedName>
</protein>
<dbReference type="SUPFAM" id="SSF89796">
    <property type="entry name" value="CoA-transferase family III (CaiB/BaiF)"/>
    <property type="match status" value="2"/>
</dbReference>
<accession>W1N2Y9</accession>
<dbReference type="PANTHER" id="PTHR48228:SF5">
    <property type="entry name" value="ALPHA-METHYLACYL-COA RACEMASE"/>
    <property type="match status" value="1"/>
</dbReference>
<evidence type="ECO:0008006" key="3">
    <source>
        <dbReference type="Google" id="ProtNLM"/>
    </source>
</evidence>
<comment type="caution">
    <text evidence="1">The sequence shown here is derived from an EMBL/GenBank/DDBJ whole genome shotgun (WGS) entry which is preliminary data.</text>
</comment>
<dbReference type="EMBL" id="AVBC01000055">
    <property type="protein sequence ID" value="ERL49315.1"/>
    <property type="molecule type" value="Genomic_DNA"/>
</dbReference>
<dbReference type="InterPro" id="IPR003673">
    <property type="entry name" value="CoA-Trfase_fam_III"/>
</dbReference>
<organism evidence="1 2">
    <name type="scientific">Halomonas huangheensis</name>
    <dbReference type="NCBI Taxonomy" id="1178482"/>
    <lineage>
        <taxon>Bacteria</taxon>
        <taxon>Pseudomonadati</taxon>
        <taxon>Pseudomonadota</taxon>
        <taxon>Gammaproteobacteria</taxon>
        <taxon>Oceanospirillales</taxon>
        <taxon>Halomonadaceae</taxon>
        <taxon>Halomonas</taxon>
    </lineage>
</organism>
<sequence length="619" mass="66407">MTFPLTGCLLSGRYDHASSAFERCASTLHAQAEALAISSTSQPVVDIHGLELDFEVPGLAPIHGSLLGWSGGCREPVSELAIQAASGLMAVHGRASGGPRPLGIDYVSTLATSLTLLGTFACALGQLRGKRHSRVEMSLASAAALSIGQYLAGATAADNPEQLLPGCSSPHERPPFTSADGVVFELESLHADPWRRFWNGLGVVDEVAGRGWKAFLMRYAKAVSPIPAEMMEVLARLPYALIAQRCREAGVSICPLRRLTDRLMDQDLPQLLEQGPWQFTPGMANLPPFERHEGGGLPLEGITVVESCRRIQGPLAGHLMALLGAEVVRIEMPGGDPLRGMPPLMNGCSVRFDALNRYKRVLELDIKSARGRSELLEMVRGADVFLHNWAPGKAAELQLDHEHLVRANPALIYAYAGGWGANNGLDDMPGTDFMVQAWSGIAHQIAHNSPSIGGSLFTVLDIMGGVVAAQGIGAALLGRALNGESGRVDSSLLGAASLLCCETLQTLRNCRPLREPVLAGVYPTAEGPLILECHDQVQLERLAAILDCRLDTEPVVRDEEITRCLATHDAATWQSLLRDAGLMASCVQEDLSALHQDERIAACLETDGYTLVKSPWRFA</sequence>
<proteinExistence type="predicted"/>
<dbReference type="Gene3D" id="3.30.1540.10">
    <property type="entry name" value="formyl-coa transferase, domain 3"/>
    <property type="match status" value="1"/>
</dbReference>
<dbReference type="AlphaFoldDB" id="W1N2Y9"/>
<evidence type="ECO:0000313" key="2">
    <source>
        <dbReference type="Proteomes" id="UP000019113"/>
    </source>
</evidence>
<dbReference type="STRING" id="1178482.AR456_08825"/>
<reference evidence="1 2" key="1">
    <citation type="submission" date="2013-08" db="EMBL/GenBank/DDBJ databases">
        <title>draft genome of Halomonas huanghegensis, strain BJGMM-B45T.</title>
        <authorList>
            <person name="Miao C."/>
            <person name="Wan Y."/>
            <person name="Jin W."/>
        </authorList>
    </citation>
    <scope>NUCLEOTIDE SEQUENCE [LARGE SCALE GENOMIC DNA]</scope>
    <source>
        <strain evidence="1 2">BJGMM-B45</strain>
    </source>
</reference>
<dbReference type="GO" id="GO:0003824">
    <property type="term" value="F:catalytic activity"/>
    <property type="evidence" value="ECO:0007669"/>
    <property type="project" value="InterPro"/>
</dbReference>
<dbReference type="eggNOG" id="COG1804">
    <property type="taxonomic scope" value="Bacteria"/>
</dbReference>
<evidence type="ECO:0000313" key="1">
    <source>
        <dbReference type="EMBL" id="ERL49315.1"/>
    </source>
</evidence>
<dbReference type="PATRIC" id="fig|1178482.3.peg.4097"/>
<dbReference type="Gene3D" id="3.40.50.10540">
    <property type="entry name" value="Crotonobetainyl-coa:carnitine coa-transferase, domain 1"/>
    <property type="match status" value="2"/>
</dbReference>
<keyword evidence="2" id="KW-1185">Reference proteome</keyword>
<dbReference type="Pfam" id="PF02515">
    <property type="entry name" value="CoA_transf_3"/>
    <property type="match status" value="2"/>
</dbReference>
<dbReference type="OrthoDB" id="9058532at2"/>
<dbReference type="InterPro" id="IPR023606">
    <property type="entry name" value="CoA-Trfase_III_dom_1_sf"/>
</dbReference>
<dbReference type="Proteomes" id="UP000019113">
    <property type="component" value="Unassembled WGS sequence"/>
</dbReference>
<name>W1N2Y9_9GAMM</name>